<sequence length="112" mass="12652">MISAIFFAIMSAVIARPPLENMNYDHNVSLIYDGEKLMNLDSINSMDGVDSNMANSLKKAITDMLPSYVAGMHHHDHIAMDESHSDEVLFKRNAMEVRSFLEFCPTGLWEES</sequence>
<feature type="chain" id="PRO_5018213378" evidence="1">
    <location>
        <begin position="16"/>
        <end position="112"/>
    </location>
</feature>
<evidence type="ECO:0000313" key="2">
    <source>
        <dbReference type="EMBL" id="VDM80407.1"/>
    </source>
</evidence>
<organism evidence="2 3">
    <name type="scientific">Strongylus vulgaris</name>
    <name type="common">Blood worm</name>
    <dbReference type="NCBI Taxonomy" id="40348"/>
    <lineage>
        <taxon>Eukaryota</taxon>
        <taxon>Metazoa</taxon>
        <taxon>Ecdysozoa</taxon>
        <taxon>Nematoda</taxon>
        <taxon>Chromadorea</taxon>
        <taxon>Rhabditida</taxon>
        <taxon>Rhabditina</taxon>
        <taxon>Rhabditomorpha</taxon>
        <taxon>Strongyloidea</taxon>
        <taxon>Strongylidae</taxon>
        <taxon>Strongylus</taxon>
    </lineage>
</organism>
<dbReference type="OrthoDB" id="5841338at2759"/>
<dbReference type="AlphaFoldDB" id="A0A3P7JVV6"/>
<evidence type="ECO:0000313" key="3">
    <source>
        <dbReference type="Proteomes" id="UP000270094"/>
    </source>
</evidence>
<reference evidence="2 3" key="1">
    <citation type="submission" date="2018-11" db="EMBL/GenBank/DDBJ databases">
        <authorList>
            <consortium name="Pathogen Informatics"/>
        </authorList>
    </citation>
    <scope>NUCLEOTIDE SEQUENCE [LARGE SCALE GENOMIC DNA]</scope>
</reference>
<evidence type="ECO:0000256" key="1">
    <source>
        <dbReference type="SAM" id="SignalP"/>
    </source>
</evidence>
<accession>A0A3P7JVV6</accession>
<feature type="signal peptide" evidence="1">
    <location>
        <begin position="1"/>
        <end position="15"/>
    </location>
</feature>
<keyword evidence="3" id="KW-1185">Reference proteome</keyword>
<gene>
    <name evidence="2" type="ORF">SVUK_LOCUS15405</name>
</gene>
<protein>
    <submittedName>
        <fullName evidence="2">Uncharacterized protein</fullName>
    </submittedName>
</protein>
<dbReference type="EMBL" id="UYYB01108517">
    <property type="protein sequence ID" value="VDM80407.1"/>
    <property type="molecule type" value="Genomic_DNA"/>
</dbReference>
<name>A0A3P7JVV6_STRVU</name>
<dbReference type="Proteomes" id="UP000270094">
    <property type="component" value="Unassembled WGS sequence"/>
</dbReference>
<proteinExistence type="predicted"/>
<keyword evidence="1" id="KW-0732">Signal</keyword>